<dbReference type="Proteomes" id="UP000702964">
    <property type="component" value="Unassembled WGS sequence"/>
</dbReference>
<evidence type="ECO:0000313" key="3">
    <source>
        <dbReference type="Proteomes" id="UP000702964"/>
    </source>
</evidence>
<proteinExistence type="predicted"/>
<gene>
    <name evidence="2" type="ORF">G195_001922</name>
</gene>
<dbReference type="Pfam" id="PF00149">
    <property type="entry name" value="Metallophos"/>
    <property type="match status" value="1"/>
</dbReference>
<dbReference type="AlphaFoldDB" id="A0A8J4SS56"/>
<evidence type="ECO:0000259" key="1">
    <source>
        <dbReference type="Pfam" id="PF00149"/>
    </source>
</evidence>
<protein>
    <recommendedName>
        <fullName evidence="1">Calcineurin-like phosphoesterase domain-containing protein</fullName>
    </recommendedName>
</protein>
<reference evidence="2" key="2">
    <citation type="submission" date="2020-02" db="EMBL/GenBank/DDBJ databases">
        <authorList>
            <person name="Studholme D.J."/>
        </authorList>
    </citation>
    <scope>NUCLEOTIDE SEQUENCE</scope>
    <source>
        <strain evidence="2">00238/432</strain>
    </source>
</reference>
<organism evidence="2 3">
    <name type="scientific">Phytophthora kernoviae 00238/432</name>
    <dbReference type="NCBI Taxonomy" id="1284355"/>
    <lineage>
        <taxon>Eukaryota</taxon>
        <taxon>Sar</taxon>
        <taxon>Stramenopiles</taxon>
        <taxon>Oomycota</taxon>
        <taxon>Peronosporomycetes</taxon>
        <taxon>Peronosporales</taxon>
        <taxon>Peronosporaceae</taxon>
        <taxon>Phytophthora</taxon>
    </lineage>
</organism>
<dbReference type="Gene3D" id="3.60.21.10">
    <property type="match status" value="1"/>
</dbReference>
<feature type="domain" description="Calcineurin-like phosphoesterase" evidence="1">
    <location>
        <begin position="84"/>
        <end position="283"/>
    </location>
</feature>
<evidence type="ECO:0000313" key="2">
    <source>
        <dbReference type="EMBL" id="KAF4324738.1"/>
    </source>
</evidence>
<sequence length="300" mass="33557">MGTELCGGCHANGLLFVQLKLRTLLKRGFGHSRTHTYSASVNFAQFAFLFKSIQIPPDRFRRYLKQVRQNLYLNLALRSKLDKNGDVIYTGPVDPGKKECEHPEQAFRDAVSVVEERGIPWAFVYGNHDTENRITPDGLMDVIQQHAHTVTERGPREIAGLGNYTLEIAGADGSPAAVLYLLDSGNYSQIESIPGYGWIQPNQIQWLMSESTRVNPDRSRGDKLPALAFFHIPIPEYQSMWDTQICYGSKYEPVCSAQVNSGLFSALLEMGDVMGTFCGHDHLCVRGQIESGAYFTFVLT</sequence>
<comment type="caution">
    <text evidence="2">The sequence shown here is derived from an EMBL/GenBank/DDBJ whole genome shotgun (WGS) entry which is preliminary data.</text>
</comment>
<dbReference type="PANTHER" id="PTHR32440:SF0">
    <property type="entry name" value="PHOSPHATASE DCR2-RELATED"/>
    <property type="match status" value="1"/>
</dbReference>
<name>A0A8J4SS56_9STRA</name>
<dbReference type="EMBL" id="AOFI03000014">
    <property type="protein sequence ID" value="KAF4324738.1"/>
    <property type="molecule type" value="Genomic_DNA"/>
</dbReference>
<dbReference type="SUPFAM" id="SSF56300">
    <property type="entry name" value="Metallo-dependent phosphatases"/>
    <property type="match status" value="1"/>
</dbReference>
<accession>A0A8J4SS56</accession>
<dbReference type="InterPro" id="IPR029052">
    <property type="entry name" value="Metallo-depent_PP-like"/>
</dbReference>
<dbReference type="InterPro" id="IPR004843">
    <property type="entry name" value="Calcineurin-like_PHP"/>
</dbReference>
<dbReference type="GO" id="GO:0005737">
    <property type="term" value="C:cytoplasm"/>
    <property type="evidence" value="ECO:0007669"/>
    <property type="project" value="TreeGrafter"/>
</dbReference>
<reference evidence="2" key="1">
    <citation type="journal article" date="2015" name="Genom Data">
        <title>Draft genome sequences of Phytophthora kernoviae and Phytophthora ramorum lineage EU2 from Scotland.</title>
        <authorList>
            <person name="Sambles C."/>
            <person name="Schlenzig A."/>
            <person name="O'Neill P."/>
            <person name="Grant M."/>
            <person name="Studholme D.J."/>
        </authorList>
    </citation>
    <scope>NUCLEOTIDE SEQUENCE</scope>
    <source>
        <strain evidence="2">00238/432</strain>
    </source>
</reference>
<dbReference type="GO" id="GO:0016788">
    <property type="term" value="F:hydrolase activity, acting on ester bonds"/>
    <property type="evidence" value="ECO:0007669"/>
    <property type="project" value="TreeGrafter"/>
</dbReference>
<dbReference type="PANTHER" id="PTHR32440">
    <property type="entry name" value="PHOSPHATASE DCR2-RELATED-RELATED"/>
    <property type="match status" value="1"/>
</dbReference>